<dbReference type="SUPFAM" id="SSF57756">
    <property type="entry name" value="Retrovirus zinc finger-like domains"/>
    <property type="match status" value="1"/>
</dbReference>
<dbReference type="Proteomes" id="UP000663879">
    <property type="component" value="Unassembled WGS sequence"/>
</dbReference>
<evidence type="ECO:0000313" key="1">
    <source>
        <dbReference type="EMBL" id="CAF1094622.1"/>
    </source>
</evidence>
<dbReference type="PANTHER" id="PTHR46888:SF1">
    <property type="entry name" value="RIBONUCLEASE H"/>
    <property type="match status" value="1"/>
</dbReference>
<dbReference type="InterPro" id="IPR021109">
    <property type="entry name" value="Peptidase_aspartic_dom_sf"/>
</dbReference>
<dbReference type="Gene3D" id="2.40.70.10">
    <property type="entry name" value="Acid Proteases"/>
    <property type="match status" value="1"/>
</dbReference>
<evidence type="ECO:0000313" key="2">
    <source>
        <dbReference type="Proteomes" id="UP000663879"/>
    </source>
</evidence>
<dbReference type="EMBL" id="CAJNOC010007237">
    <property type="protein sequence ID" value="CAF1094622.1"/>
    <property type="molecule type" value="Genomic_DNA"/>
</dbReference>
<sequence length="664" mass="76066">MFNKLVLFLFQACASIFATALTSIVVKVAVNFFNGQNGYGSHNKPDSVSNLKSSVASNVKWTQETPERVRRDYLESFTSEQQQALPLPILNENKFNSWFTNPTNPFASKWCADDATKEMKTPVNPFKACDMVANNKSDYDSSLRNQDLTAVTPVSGNMITWWNRFKLFAEQNDINTNDSRNCLASFMYNECLKRFEFRVPKGPTNLFELEKHMVKLFGWQPASQTDAVAEFYNRKQLPGKDYRDFYTNLRNSAKYAYAYTGEFDQTKYDYLVKERFVTGLNEPSVFCRVDAAKPQTCAEAYDLVGQSYARLEILKRNKPTVEIRSVVDQTEFRTEQSFIPKRPNQYHQTNKQPTVENKRLCHFCNKRGHVIADCYARKNQIKNMTLNNQSNAEPSVSNRVINRVMFDESIFGDWEIIGRKINFLFDTGTIKTIVALRIWDECKTLDSVLQPLSNILETCVGGPVNVIGKGRCNVKINNFEEEIDVIVVDQLVNDCLLGLDVAFKVEDVKKCLDSIRQALTEQQMPKMSKTIWCHDSDDVEAYKLIIQDEFSNTVGTDMSKISQTTIFGHVIEVTTDKAIKQTPREINFALRDEVKRQINDSTGLNFETVTHPFEYESLKSESSVTIVQNHSIKSHLKAQSDTVQREYFQGVEEGIRARSHKKPP</sequence>
<dbReference type="PANTHER" id="PTHR46888">
    <property type="entry name" value="ZINC KNUCKLE DOMAINCONTAINING PROTEIN-RELATED"/>
    <property type="match status" value="1"/>
</dbReference>
<reference evidence="1" key="1">
    <citation type="submission" date="2021-02" db="EMBL/GenBank/DDBJ databases">
        <authorList>
            <person name="Nowell W R."/>
        </authorList>
    </citation>
    <scope>NUCLEOTIDE SEQUENCE</scope>
    <source>
        <strain evidence="1">Ploen Becks lab</strain>
    </source>
</reference>
<organism evidence="1 2">
    <name type="scientific">Brachionus calyciflorus</name>
    <dbReference type="NCBI Taxonomy" id="104777"/>
    <lineage>
        <taxon>Eukaryota</taxon>
        <taxon>Metazoa</taxon>
        <taxon>Spiralia</taxon>
        <taxon>Gnathifera</taxon>
        <taxon>Rotifera</taxon>
        <taxon>Eurotatoria</taxon>
        <taxon>Monogononta</taxon>
        <taxon>Pseudotrocha</taxon>
        <taxon>Ploima</taxon>
        <taxon>Brachionidae</taxon>
        <taxon>Brachionus</taxon>
    </lineage>
</organism>
<dbReference type="GO" id="GO:0003676">
    <property type="term" value="F:nucleic acid binding"/>
    <property type="evidence" value="ECO:0007669"/>
    <property type="project" value="InterPro"/>
</dbReference>
<dbReference type="GO" id="GO:0008270">
    <property type="term" value="F:zinc ion binding"/>
    <property type="evidence" value="ECO:0007669"/>
    <property type="project" value="InterPro"/>
</dbReference>
<dbReference type="AlphaFoldDB" id="A0A814NP67"/>
<dbReference type="SUPFAM" id="SSF50630">
    <property type="entry name" value="Acid proteases"/>
    <property type="match status" value="1"/>
</dbReference>
<keyword evidence="2" id="KW-1185">Reference proteome</keyword>
<gene>
    <name evidence="1" type="ORF">OXX778_LOCUS20842</name>
</gene>
<dbReference type="InterPro" id="IPR036875">
    <property type="entry name" value="Znf_CCHC_sf"/>
</dbReference>
<name>A0A814NP67_9BILA</name>
<evidence type="ECO:0008006" key="3">
    <source>
        <dbReference type="Google" id="ProtNLM"/>
    </source>
</evidence>
<comment type="caution">
    <text evidence="1">The sequence shown here is derived from an EMBL/GenBank/DDBJ whole genome shotgun (WGS) entry which is preliminary data.</text>
</comment>
<dbReference type="OrthoDB" id="97058at2759"/>
<proteinExistence type="predicted"/>
<accession>A0A814NP67</accession>
<protein>
    <recommendedName>
        <fullName evidence="3">CCHC-type domain-containing protein</fullName>
    </recommendedName>
</protein>